<evidence type="ECO:0000313" key="3">
    <source>
        <dbReference type="Proteomes" id="UP000433181"/>
    </source>
</evidence>
<dbReference type="Gene3D" id="1.10.260.40">
    <property type="entry name" value="lambda repressor-like DNA-binding domains"/>
    <property type="match status" value="1"/>
</dbReference>
<dbReference type="CDD" id="cd00093">
    <property type="entry name" value="HTH_XRE"/>
    <property type="match status" value="1"/>
</dbReference>
<dbReference type="AlphaFoldDB" id="A0A6I2UHU5"/>
<dbReference type="SUPFAM" id="SSF47413">
    <property type="entry name" value="lambda repressor-like DNA-binding domains"/>
    <property type="match status" value="1"/>
</dbReference>
<feature type="domain" description="HTH cro/C1-type" evidence="1">
    <location>
        <begin position="8"/>
        <end position="69"/>
    </location>
</feature>
<evidence type="ECO:0000313" key="2">
    <source>
        <dbReference type="EMBL" id="MSU09305.1"/>
    </source>
</evidence>
<organism evidence="2 3">
    <name type="scientific">Anaerovibrio slackiae</name>
    <dbReference type="NCBI Taxonomy" id="2652309"/>
    <lineage>
        <taxon>Bacteria</taxon>
        <taxon>Bacillati</taxon>
        <taxon>Bacillota</taxon>
        <taxon>Negativicutes</taxon>
        <taxon>Selenomonadales</taxon>
        <taxon>Selenomonadaceae</taxon>
        <taxon>Anaerovibrio</taxon>
    </lineage>
</organism>
<dbReference type="EMBL" id="VUNR01000020">
    <property type="protein sequence ID" value="MSU09305.1"/>
    <property type="molecule type" value="Genomic_DNA"/>
</dbReference>
<keyword evidence="3" id="KW-1185">Reference proteome</keyword>
<dbReference type="InterPro" id="IPR010982">
    <property type="entry name" value="Lambda_DNA-bd_dom_sf"/>
</dbReference>
<dbReference type="RefSeq" id="WP_154407476.1">
    <property type="nucleotide sequence ID" value="NZ_VUNR01000020.1"/>
</dbReference>
<proteinExistence type="predicted"/>
<reference evidence="2 3" key="1">
    <citation type="submission" date="2019-08" db="EMBL/GenBank/DDBJ databases">
        <title>In-depth cultivation of the pig gut microbiome towards novel bacterial diversity and tailored functional studies.</title>
        <authorList>
            <person name="Wylensek D."/>
            <person name="Hitch T.C.A."/>
            <person name="Clavel T."/>
        </authorList>
    </citation>
    <scope>NUCLEOTIDE SEQUENCE [LARGE SCALE GENOMIC DNA]</scope>
    <source>
        <strain evidence="2 3">WCA-693-APC-5D-A</strain>
    </source>
</reference>
<gene>
    <name evidence="2" type="ORF">FYJ84_09940</name>
</gene>
<sequence length="124" mass="14442">MSVFSDLIKEKRLSMKLSLRSAAKMIGISYTYLDILEKGVDKRTGITNKPTPETLEMIASAYRLDYNYLLSLWGYIKSVNLELPSYLQELLEECKHFSEDDVSSLIQYAKFISWQRKECIKQQT</sequence>
<dbReference type="Proteomes" id="UP000433181">
    <property type="component" value="Unassembled WGS sequence"/>
</dbReference>
<dbReference type="PROSITE" id="PS50943">
    <property type="entry name" value="HTH_CROC1"/>
    <property type="match status" value="1"/>
</dbReference>
<dbReference type="GeneID" id="96779244"/>
<evidence type="ECO:0000259" key="1">
    <source>
        <dbReference type="PROSITE" id="PS50943"/>
    </source>
</evidence>
<name>A0A6I2UHU5_9FIRM</name>
<protein>
    <submittedName>
        <fullName evidence="2">Helix-turn-helix transcriptional regulator</fullName>
    </submittedName>
</protein>
<comment type="caution">
    <text evidence="2">The sequence shown here is derived from an EMBL/GenBank/DDBJ whole genome shotgun (WGS) entry which is preliminary data.</text>
</comment>
<dbReference type="Pfam" id="PF01381">
    <property type="entry name" value="HTH_3"/>
    <property type="match status" value="1"/>
</dbReference>
<dbReference type="GO" id="GO:0003677">
    <property type="term" value="F:DNA binding"/>
    <property type="evidence" value="ECO:0007669"/>
    <property type="project" value="InterPro"/>
</dbReference>
<accession>A0A6I2UHU5</accession>
<dbReference type="SMART" id="SM00530">
    <property type="entry name" value="HTH_XRE"/>
    <property type="match status" value="1"/>
</dbReference>
<dbReference type="InterPro" id="IPR001387">
    <property type="entry name" value="Cro/C1-type_HTH"/>
</dbReference>